<gene>
    <name evidence="2" type="ORF">P0Y55_00870</name>
</gene>
<dbReference type="EMBL" id="CP119317">
    <property type="protein sequence ID" value="WEK54660.1"/>
    <property type="molecule type" value="Genomic_DNA"/>
</dbReference>
<dbReference type="Proteomes" id="UP001178662">
    <property type="component" value="Chromosome"/>
</dbReference>
<evidence type="ECO:0000313" key="2">
    <source>
        <dbReference type="EMBL" id="WEK54660.1"/>
    </source>
</evidence>
<evidence type="ECO:0000256" key="1">
    <source>
        <dbReference type="SAM" id="MobiDB-lite"/>
    </source>
</evidence>
<dbReference type="AlphaFoldDB" id="A0AA95EWB0"/>
<feature type="region of interest" description="Disordered" evidence="1">
    <location>
        <begin position="1"/>
        <end position="43"/>
    </location>
</feature>
<organism evidence="2 3">
    <name type="scientific">Candidatus Cohnella colombiensis</name>
    <dbReference type="NCBI Taxonomy" id="3121368"/>
    <lineage>
        <taxon>Bacteria</taxon>
        <taxon>Bacillati</taxon>
        <taxon>Bacillota</taxon>
        <taxon>Bacilli</taxon>
        <taxon>Bacillales</taxon>
        <taxon>Paenibacillaceae</taxon>
        <taxon>Cohnella</taxon>
    </lineage>
</organism>
<keyword evidence="3" id="KW-1185">Reference proteome</keyword>
<reference evidence="2" key="1">
    <citation type="submission" date="2023-03" db="EMBL/GenBank/DDBJ databases">
        <title>Andean soil-derived lignocellulolytic bacterial consortium as a source of novel taxa and putative plastic-active enzymes.</title>
        <authorList>
            <person name="Diaz-Garcia L."/>
            <person name="Chuvochina M."/>
            <person name="Feuerriegel G."/>
            <person name="Bunk B."/>
            <person name="Sproer C."/>
            <person name="Streit W.R."/>
            <person name="Rodriguez L.M."/>
            <person name="Overmann J."/>
            <person name="Jimenez D.J."/>
        </authorList>
    </citation>
    <scope>NUCLEOTIDE SEQUENCE</scope>
    <source>
        <strain evidence="2">MAG 2441</strain>
    </source>
</reference>
<sequence length="43" mass="4961">MDSTEQFVADVQEKQRKNKRNKQRHGEGNPGEKLPGKQHSTNK</sequence>
<dbReference type="InterPro" id="IPR025097">
    <property type="entry name" value="DUF4023"/>
</dbReference>
<dbReference type="Pfam" id="PF13215">
    <property type="entry name" value="DUF4023"/>
    <property type="match status" value="1"/>
</dbReference>
<name>A0AA95EWB0_9BACL</name>
<protein>
    <submittedName>
        <fullName evidence="2">DUF4023 family protein</fullName>
    </submittedName>
</protein>
<accession>A0AA95EWB0</accession>
<evidence type="ECO:0000313" key="3">
    <source>
        <dbReference type="Proteomes" id="UP001178662"/>
    </source>
</evidence>
<proteinExistence type="predicted"/>